<organism evidence="2">
    <name type="scientific">Tanacetum cinerariifolium</name>
    <name type="common">Dalmatian daisy</name>
    <name type="synonym">Chrysanthemum cinerariifolium</name>
    <dbReference type="NCBI Taxonomy" id="118510"/>
    <lineage>
        <taxon>Eukaryota</taxon>
        <taxon>Viridiplantae</taxon>
        <taxon>Streptophyta</taxon>
        <taxon>Embryophyta</taxon>
        <taxon>Tracheophyta</taxon>
        <taxon>Spermatophyta</taxon>
        <taxon>Magnoliopsida</taxon>
        <taxon>eudicotyledons</taxon>
        <taxon>Gunneridae</taxon>
        <taxon>Pentapetalae</taxon>
        <taxon>asterids</taxon>
        <taxon>campanulids</taxon>
        <taxon>Asterales</taxon>
        <taxon>Asteraceae</taxon>
        <taxon>Asteroideae</taxon>
        <taxon>Anthemideae</taxon>
        <taxon>Anthemidinae</taxon>
        <taxon>Tanacetum</taxon>
    </lineage>
</organism>
<reference evidence="2" key="1">
    <citation type="journal article" date="2019" name="Sci. Rep.">
        <title>Draft genome of Tanacetum cinerariifolium, the natural source of mosquito coil.</title>
        <authorList>
            <person name="Yamashiro T."/>
            <person name="Shiraishi A."/>
            <person name="Satake H."/>
            <person name="Nakayama K."/>
        </authorList>
    </citation>
    <scope>NUCLEOTIDE SEQUENCE</scope>
</reference>
<dbReference type="EMBL" id="BKCJ010219843">
    <property type="protein sequence ID" value="GEY89237.1"/>
    <property type="molecule type" value="Genomic_DNA"/>
</dbReference>
<evidence type="ECO:0000256" key="1">
    <source>
        <dbReference type="SAM" id="MobiDB-lite"/>
    </source>
</evidence>
<dbReference type="AlphaFoldDB" id="A0A699HWT8"/>
<name>A0A699HWT8_TANCI</name>
<proteinExistence type="predicted"/>
<gene>
    <name evidence="2" type="ORF">Tci_461211</name>
</gene>
<feature type="compositionally biased region" description="Basic and acidic residues" evidence="1">
    <location>
        <begin position="18"/>
        <end position="37"/>
    </location>
</feature>
<protein>
    <submittedName>
        <fullName evidence="2">Uncharacterized protein</fullName>
    </submittedName>
</protein>
<accession>A0A699HWT8</accession>
<comment type="caution">
    <text evidence="2">The sequence shown here is derived from an EMBL/GenBank/DDBJ whole genome shotgun (WGS) entry which is preliminary data.</text>
</comment>
<sequence length="84" mass="9755">MSHLVFPLSAGCETNGWNDEKAIPEEGKPNDDHEISNFDNDLVRDNAYYHASEEDEQYEEDRCELLRNPHEESLVCKIGRFEVI</sequence>
<evidence type="ECO:0000313" key="2">
    <source>
        <dbReference type="EMBL" id="GEY89237.1"/>
    </source>
</evidence>
<feature type="region of interest" description="Disordered" evidence="1">
    <location>
        <begin position="16"/>
        <end position="37"/>
    </location>
</feature>
<feature type="non-terminal residue" evidence="2">
    <location>
        <position position="84"/>
    </location>
</feature>